<dbReference type="PANTHER" id="PTHR12521:SF0">
    <property type="entry name" value="ADP-RIBOSE GLYCOHYDROLASE OARD1"/>
    <property type="match status" value="1"/>
</dbReference>
<evidence type="ECO:0000256" key="1">
    <source>
        <dbReference type="ARBA" id="ARBA00002432"/>
    </source>
</evidence>
<dbReference type="CDD" id="cd02901">
    <property type="entry name" value="Macro_Poa1p-like"/>
    <property type="match status" value="1"/>
</dbReference>
<dbReference type="GO" id="GO:0140291">
    <property type="term" value="P:peptidyl-glutamate ADP-deribosylation"/>
    <property type="evidence" value="ECO:0007669"/>
    <property type="project" value="TreeGrafter"/>
</dbReference>
<evidence type="ECO:0000259" key="8">
    <source>
        <dbReference type="Pfam" id="PF01661"/>
    </source>
</evidence>
<dbReference type="RefSeq" id="XP_047765765.1">
    <property type="nucleotide sequence ID" value="XM_047910704.1"/>
</dbReference>
<dbReference type="EMBL" id="CP090170">
    <property type="protein sequence ID" value="UJO21399.1"/>
    <property type="molecule type" value="Genomic_DNA"/>
</dbReference>
<dbReference type="Gene3D" id="3.40.220.10">
    <property type="entry name" value="Leucine Aminopeptidase, subunit E, domain 1"/>
    <property type="match status" value="1"/>
</dbReference>
<dbReference type="GO" id="GO:0004721">
    <property type="term" value="F:phosphoprotein phosphatase activity"/>
    <property type="evidence" value="ECO:0007669"/>
    <property type="project" value="UniProtKB-KW"/>
</dbReference>
<evidence type="ECO:0000313" key="9">
    <source>
        <dbReference type="EMBL" id="UJO21399.1"/>
    </source>
</evidence>
<feature type="region of interest" description="Disordered" evidence="7">
    <location>
        <begin position="1"/>
        <end position="36"/>
    </location>
</feature>
<keyword evidence="5" id="KW-0904">Protein phosphatase</keyword>
<feature type="region of interest" description="Disordered" evidence="7">
    <location>
        <begin position="227"/>
        <end position="311"/>
    </location>
</feature>
<evidence type="ECO:0000256" key="7">
    <source>
        <dbReference type="SAM" id="MobiDB-lite"/>
    </source>
</evidence>
<dbReference type="Proteomes" id="UP000756132">
    <property type="component" value="Chromosome 8"/>
</dbReference>
<keyword evidence="5" id="KW-0378">Hydrolase</keyword>
<dbReference type="InterPro" id="IPR002589">
    <property type="entry name" value="Macro_dom"/>
</dbReference>
<protein>
    <recommendedName>
        <fullName evidence="4">ADP-ribose 1''-phosphate phosphatase</fullName>
        <ecNumber evidence="3">3.1.3.84</ecNumber>
    </recommendedName>
</protein>
<sequence>MAQESVPSPLAELSQASKQQKRPRPMKREQDSTSLPSLKVVEKTGDLFEDAGSTVLAHACNCQGKWGAGIAAAFKKKYPGAFKTYEEHCRKNSPETLIGTALLIAPEEDTMTSESSTDFTSGPWIACLFISIGHGKQKDTKDTILANTHKAMQSLLSNIHRTKLVPNRHDKETTGPSTVHRAVIQAIRMPRINSGLFNVPWHETKAVLESVQVRKGQFLEVEVVSPPVKGDRGTTSAAKVKTPAAKRGPPQRDVEEDKEDSSSQESSTKSERAPLPPRRTFMAKDGRQDQQPSPIEAPKRKKQKRVNDDDD</sequence>
<dbReference type="GeneID" id="71991434"/>
<gene>
    <name evidence="9" type="ORF">CLAFUR5_11556</name>
</gene>
<evidence type="ECO:0000256" key="4">
    <source>
        <dbReference type="ARBA" id="ARBA00019744"/>
    </source>
</evidence>
<dbReference type="InterPro" id="IPR043472">
    <property type="entry name" value="Macro_dom-like"/>
</dbReference>
<evidence type="ECO:0000256" key="3">
    <source>
        <dbReference type="ARBA" id="ARBA00012983"/>
    </source>
</evidence>
<comment type="function">
    <text evidence="1">Highly specific phosphatase involved in the metabolism of ADP-ribose 1''-phosphate (Appr1p) which is produced as a consequence of tRNA splicing.</text>
</comment>
<reference evidence="9" key="1">
    <citation type="submission" date="2021-12" db="EMBL/GenBank/DDBJ databases">
        <authorList>
            <person name="Zaccaron A."/>
            <person name="Stergiopoulos I."/>
        </authorList>
    </citation>
    <scope>NUCLEOTIDE SEQUENCE</scope>
    <source>
        <strain evidence="9">Race5_Kim</strain>
    </source>
</reference>
<dbReference type="InterPro" id="IPR050892">
    <property type="entry name" value="ADP-ribose_metab_enzymes"/>
</dbReference>
<evidence type="ECO:0000256" key="6">
    <source>
        <dbReference type="ARBA" id="ARBA00034427"/>
    </source>
</evidence>
<evidence type="ECO:0000256" key="2">
    <source>
        <dbReference type="ARBA" id="ARBA00006575"/>
    </source>
</evidence>
<accession>A0A9Q8UT00</accession>
<proteinExistence type="inferred from homology"/>
<dbReference type="AlphaFoldDB" id="A0A9Q8UT00"/>
<dbReference type="OrthoDB" id="2155246at2759"/>
<feature type="domain" description="Macro" evidence="8">
    <location>
        <begin position="58"/>
        <end position="104"/>
    </location>
</feature>
<comment type="similarity">
    <text evidence="2">Belongs to the POA1 family.</text>
</comment>
<keyword evidence="10" id="KW-1185">Reference proteome</keyword>
<comment type="catalytic activity">
    <reaction evidence="6">
        <text>ADP-alpha-D-ribose 1''-phosphate + H2O = ADP-D-ribose + phosphate</text>
        <dbReference type="Rhea" id="RHEA:25029"/>
        <dbReference type="ChEBI" id="CHEBI:15377"/>
        <dbReference type="ChEBI" id="CHEBI:43474"/>
        <dbReference type="ChEBI" id="CHEBI:57967"/>
        <dbReference type="ChEBI" id="CHEBI:58753"/>
        <dbReference type="EC" id="3.1.3.84"/>
    </reaction>
</comment>
<dbReference type="Pfam" id="PF01661">
    <property type="entry name" value="Macro"/>
    <property type="match status" value="1"/>
</dbReference>
<dbReference type="PANTHER" id="PTHR12521">
    <property type="entry name" value="PROTEIN C6ORF130"/>
    <property type="match status" value="1"/>
</dbReference>
<evidence type="ECO:0000313" key="10">
    <source>
        <dbReference type="Proteomes" id="UP000756132"/>
    </source>
</evidence>
<organism evidence="9 10">
    <name type="scientific">Passalora fulva</name>
    <name type="common">Tomato leaf mold</name>
    <name type="synonym">Cladosporium fulvum</name>
    <dbReference type="NCBI Taxonomy" id="5499"/>
    <lineage>
        <taxon>Eukaryota</taxon>
        <taxon>Fungi</taxon>
        <taxon>Dikarya</taxon>
        <taxon>Ascomycota</taxon>
        <taxon>Pezizomycotina</taxon>
        <taxon>Dothideomycetes</taxon>
        <taxon>Dothideomycetidae</taxon>
        <taxon>Mycosphaerellales</taxon>
        <taxon>Mycosphaerellaceae</taxon>
        <taxon>Fulvia</taxon>
    </lineage>
</organism>
<name>A0A9Q8UT00_PASFU</name>
<dbReference type="KEGG" id="ffu:CLAFUR5_11556"/>
<dbReference type="EC" id="3.1.3.84" evidence="3"/>
<dbReference type="SUPFAM" id="SSF52949">
    <property type="entry name" value="Macro domain-like"/>
    <property type="match status" value="1"/>
</dbReference>
<evidence type="ECO:0000256" key="5">
    <source>
        <dbReference type="ARBA" id="ARBA00022912"/>
    </source>
</evidence>
<dbReference type="OMA" id="LANTHKA"/>
<reference evidence="9" key="2">
    <citation type="journal article" date="2022" name="Microb. Genom.">
        <title>A chromosome-scale genome assembly of the tomato pathogen Cladosporium fulvum reveals a compartmentalized genome architecture and the presence of a dispensable chromosome.</title>
        <authorList>
            <person name="Zaccaron A.Z."/>
            <person name="Chen L.H."/>
            <person name="Samaras A."/>
            <person name="Stergiopoulos I."/>
        </authorList>
    </citation>
    <scope>NUCLEOTIDE SEQUENCE</scope>
    <source>
        <strain evidence="9">Race5_Kim</strain>
    </source>
</reference>